<evidence type="ECO:0000313" key="2">
    <source>
        <dbReference type="Proteomes" id="UP000091897"/>
    </source>
</evidence>
<proteinExistence type="predicted"/>
<protein>
    <submittedName>
        <fullName evidence="1">Uncharacterized protein</fullName>
    </submittedName>
</protein>
<keyword evidence="2" id="KW-1185">Reference proteome</keyword>
<sequence>MCRRPGIWQRIFDTFAHFAGFFGAPVPQASDDKAVPSTSAAADACQRTAAEASRMEDEIRGYERYLQAWIVSLAKK</sequence>
<gene>
    <name evidence="1" type="ORF">BAU06_15440</name>
</gene>
<organism evidence="1 2">
    <name type="scientific">Bordetella bronchialis</name>
    <dbReference type="NCBI Taxonomy" id="463025"/>
    <lineage>
        <taxon>Bacteria</taxon>
        <taxon>Pseudomonadati</taxon>
        <taxon>Pseudomonadota</taxon>
        <taxon>Betaproteobacteria</taxon>
        <taxon>Burkholderiales</taxon>
        <taxon>Alcaligenaceae</taxon>
        <taxon>Bordetella</taxon>
    </lineage>
</organism>
<name>A0ABM6CTS8_9BORD</name>
<evidence type="ECO:0000313" key="1">
    <source>
        <dbReference type="EMBL" id="ANN67508.1"/>
    </source>
</evidence>
<accession>A0ABM6CTS8</accession>
<reference evidence="1 2" key="1">
    <citation type="submission" date="2016-06" db="EMBL/GenBank/DDBJ databases">
        <title>Complete genome sequences of Bordetella bronchialis and Bordetella flabilis.</title>
        <authorList>
            <person name="LiPuma J.J."/>
            <person name="Spilker T."/>
        </authorList>
    </citation>
    <scope>NUCLEOTIDE SEQUENCE [LARGE SCALE GENOMIC DNA]</scope>
    <source>
        <strain evidence="1 2">AU3182</strain>
    </source>
</reference>
<dbReference type="EMBL" id="CP016170">
    <property type="protein sequence ID" value="ANN67508.1"/>
    <property type="molecule type" value="Genomic_DNA"/>
</dbReference>
<dbReference type="Proteomes" id="UP000091897">
    <property type="component" value="Chromosome"/>
</dbReference>
<dbReference type="RefSeq" id="WP_066351164.1">
    <property type="nucleotide sequence ID" value="NZ_CBCSFJ010000001.1"/>
</dbReference>